<gene>
    <name evidence="1" type="ORF">LCGC14_2980520</name>
</gene>
<name>A0A0F8XU88_9ZZZZ</name>
<sequence length="123" mass="13389">GFDNRSETYADMLAALEGAGWKVRKDGKDLRCPMCAQGRPADVYEKAARTEAQNLMEIFNRDPAFIKKHYPGTLDENGILTITGALEGGRIAVASRYVDGVCTCCDGDASKCAPRHAENRSCD</sequence>
<comment type="caution">
    <text evidence="1">The sequence shown here is derived from an EMBL/GenBank/DDBJ whole genome shotgun (WGS) entry which is preliminary data.</text>
</comment>
<proteinExistence type="predicted"/>
<feature type="non-terminal residue" evidence="1">
    <location>
        <position position="1"/>
    </location>
</feature>
<dbReference type="AlphaFoldDB" id="A0A0F8XU88"/>
<evidence type="ECO:0000313" key="1">
    <source>
        <dbReference type="EMBL" id="KKK64800.1"/>
    </source>
</evidence>
<accession>A0A0F8XU88</accession>
<organism evidence="1">
    <name type="scientific">marine sediment metagenome</name>
    <dbReference type="NCBI Taxonomy" id="412755"/>
    <lineage>
        <taxon>unclassified sequences</taxon>
        <taxon>metagenomes</taxon>
        <taxon>ecological metagenomes</taxon>
    </lineage>
</organism>
<protein>
    <submittedName>
        <fullName evidence="1">Uncharacterized protein</fullName>
    </submittedName>
</protein>
<reference evidence="1" key="1">
    <citation type="journal article" date="2015" name="Nature">
        <title>Complex archaea that bridge the gap between prokaryotes and eukaryotes.</title>
        <authorList>
            <person name="Spang A."/>
            <person name="Saw J.H."/>
            <person name="Jorgensen S.L."/>
            <person name="Zaremba-Niedzwiedzka K."/>
            <person name="Martijn J."/>
            <person name="Lind A.E."/>
            <person name="van Eijk R."/>
            <person name="Schleper C."/>
            <person name="Guy L."/>
            <person name="Ettema T.J."/>
        </authorList>
    </citation>
    <scope>NUCLEOTIDE SEQUENCE</scope>
</reference>
<dbReference type="EMBL" id="LAZR01060858">
    <property type="protein sequence ID" value="KKK64800.1"/>
    <property type="molecule type" value="Genomic_DNA"/>
</dbReference>